<evidence type="ECO:0000256" key="2">
    <source>
        <dbReference type="ARBA" id="ARBA00022448"/>
    </source>
</evidence>
<evidence type="ECO:0000313" key="8">
    <source>
        <dbReference type="Proteomes" id="UP001501414"/>
    </source>
</evidence>
<name>A0ABN1XU57_9PSEU</name>
<evidence type="ECO:0000256" key="1">
    <source>
        <dbReference type="ARBA" id="ARBA00005695"/>
    </source>
</evidence>
<keyword evidence="2" id="KW-0813">Transport</keyword>
<evidence type="ECO:0000313" key="7">
    <source>
        <dbReference type="EMBL" id="GAA1388339.1"/>
    </source>
</evidence>
<dbReference type="Proteomes" id="UP001501414">
    <property type="component" value="Unassembled WGS sequence"/>
</dbReference>
<dbReference type="SUPFAM" id="SSF53850">
    <property type="entry name" value="Periplasmic binding protein-like II"/>
    <property type="match status" value="1"/>
</dbReference>
<feature type="compositionally biased region" description="Low complexity" evidence="4">
    <location>
        <begin position="21"/>
        <end position="39"/>
    </location>
</feature>
<dbReference type="InterPro" id="IPR030678">
    <property type="entry name" value="Peptide/Ni-bd"/>
</dbReference>
<dbReference type="PANTHER" id="PTHR30290">
    <property type="entry name" value="PERIPLASMIC BINDING COMPONENT OF ABC TRANSPORTER"/>
    <property type="match status" value="1"/>
</dbReference>
<evidence type="ECO:0000256" key="3">
    <source>
        <dbReference type="ARBA" id="ARBA00022729"/>
    </source>
</evidence>
<feature type="chain" id="PRO_5045588179" evidence="5">
    <location>
        <begin position="20"/>
        <end position="506"/>
    </location>
</feature>
<evidence type="ECO:0000256" key="4">
    <source>
        <dbReference type="SAM" id="MobiDB-lite"/>
    </source>
</evidence>
<comment type="caution">
    <text evidence="7">The sequence shown here is derived from an EMBL/GenBank/DDBJ whole genome shotgun (WGS) entry which is preliminary data.</text>
</comment>
<feature type="signal peptide" evidence="5">
    <location>
        <begin position="1"/>
        <end position="19"/>
    </location>
</feature>
<gene>
    <name evidence="7" type="ORF">GCM10009613_25510</name>
</gene>
<organism evidence="7 8">
    <name type="scientific">Pseudonocardia kongjuensis</name>
    <dbReference type="NCBI Taxonomy" id="102227"/>
    <lineage>
        <taxon>Bacteria</taxon>
        <taxon>Bacillati</taxon>
        <taxon>Actinomycetota</taxon>
        <taxon>Actinomycetes</taxon>
        <taxon>Pseudonocardiales</taxon>
        <taxon>Pseudonocardiaceae</taxon>
        <taxon>Pseudonocardia</taxon>
    </lineage>
</organism>
<dbReference type="Pfam" id="PF00496">
    <property type="entry name" value="SBP_bac_5"/>
    <property type="match status" value="1"/>
</dbReference>
<sequence>MLRRLIPSLIAVAALAACGSPGVTPTSSGPSSEPQPGGTITIGIDSEISALDPIANQIAGQATLVVANAVYEPLFTDGPAGALEPGLGESLTSDDLRTWTLVLQEGRTFSDGSPVTAQAVVDHVRRLGDPAAECQCAALAAEISDMAVVDPRTVTFTLAEPNAGFPRYFTRQLGMIASTTAEATDGSPLGAGPYRFEAAAAGSSLTVTRSSNYQGPAPHADTVVFQFLPDPDSRYQSLASGTVDLAWVDTPNLIAQAQSEGRTVATANASTTTAFLNAQVAPFDDVRVRQAVQAAIDREALLAVVDQGQGVVANGPILSRSPYASGTQYPAFDPDRARGLLAEVGQPISFAYTTDSRPQSMQRATAIQQMLADVGITMTIDVVDTATWGTKLYAGDFAAIEFVTSAYADSDAVMGIFEPEASGNFGGYMNPEVGALIAQGRGTADQDERKRLYADAAQKIVDDVPVLFFTESPAGFVADTSIGGMPDLHDRNVISLPPGQLWTTAQ</sequence>
<feature type="region of interest" description="Disordered" evidence="4">
    <location>
        <begin position="21"/>
        <end position="40"/>
    </location>
</feature>
<dbReference type="Gene3D" id="3.10.105.10">
    <property type="entry name" value="Dipeptide-binding Protein, Domain 3"/>
    <property type="match status" value="1"/>
</dbReference>
<dbReference type="CDD" id="cd00995">
    <property type="entry name" value="PBP2_NikA_DppA_OppA_like"/>
    <property type="match status" value="1"/>
</dbReference>
<keyword evidence="3 5" id="KW-0732">Signal</keyword>
<dbReference type="PANTHER" id="PTHR30290:SF9">
    <property type="entry name" value="OLIGOPEPTIDE-BINDING PROTEIN APPA"/>
    <property type="match status" value="1"/>
</dbReference>
<protein>
    <submittedName>
        <fullName evidence="7">ABC transporter substrate-binding protein</fullName>
    </submittedName>
</protein>
<reference evidence="7 8" key="1">
    <citation type="journal article" date="2019" name="Int. J. Syst. Evol. Microbiol.">
        <title>The Global Catalogue of Microorganisms (GCM) 10K type strain sequencing project: providing services to taxonomists for standard genome sequencing and annotation.</title>
        <authorList>
            <consortium name="The Broad Institute Genomics Platform"/>
            <consortium name="The Broad Institute Genome Sequencing Center for Infectious Disease"/>
            <person name="Wu L."/>
            <person name="Ma J."/>
        </authorList>
    </citation>
    <scope>NUCLEOTIDE SEQUENCE [LARGE SCALE GENOMIC DNA]</scope>
    <source>
        <strain evidence="7 8">JCM 11896</strain>
    </source>
</reference>
<feature type="domain" description="Solute-binding protein family 5" evidence="6">
    <location>
        <begin position="83"/>
        <end position="414"/>
    </location>
</feature>
<comment type="similarity">
    <text evidence="1">Belongs to the bacterial solute-binding protein 5 family.</text>
</comment>
<keyword evidence="8" id="KW-1185">Reference proteome</keyword>
<evidence type="ECO:0000259" key="6">
    <source>
        <dbReference type="Pfam" id="PF00496"/>
    </source>
</evidence>
<dbReference type="PROSITE" id="PS51257">
    <property type="entry name" value="PROKAR_LIPOPROTEIN"/>
    <property type="match status" value="1"/>
</dbReference>
<accession>A0ABN1XU57</accession>
<dbReference type="RefSeq" id="WP_344021846.1">
    <property type="nucleotide sequence ID" value="NZ_BAAAJK010000008.1"/>
</dbReference>
<dbReference type="Gene3D" id="3.40.190.10">
    <property type="entry name" value="Periplasmic binding protein-like II"/>
    <property type="match status" value="1"/>
</dbReference>
<dbReference type="Gene3D" id="3.90.76.10">
    <property type="entry name" value="Dipeptide-binding Protein, Domain 1"/>
    <property type="match status" value="1"/>
</dbReference>
<dbReference type="EMBL" id="BAAAJK010000008">
    <property type="protein sequence ID" value="GAA1388339.1"/>
    <property type="molecule type" value="Genomic_DNA"/>
</dbReference>
<dbReference type="InterPro" id="IPR039424">
    <property type="entry name" value="SBP_5"/>
</dbReference>
<proteinExistence type="inferred from homology"/>
<evidence type="ECO:0000256" key="5">
    <source>
        <dbReference type="SAM" id="SignalP"/>
    </source>
</evidence>
<dbReference type="PIRSF" id="PIRSF002741">
    <property type="entry name" value="MppA"/>
    <property type="match status" value="1"/>
</dbReference>
<dbReference type="InterPro" id="IPR000914">
    <property type="entry name" value="SBP_5_dom"/>
</dbReference>